<accession>A0A078MTS3</accession>
<dbReference type="AlphaFoldDB" id="A0A078MTS3"/>
<name>A0A078MTS3_9MICC</name>
<dbReference type="SUPFAM" id="SSF46785">
    <property type="entry name" value="Winged helix' DNA-binding domain"/>
    <property type="match status" value="1"/>
</dbReference>
<evidence type="ECO:0000256" key="1">
    <source>
        <dbReference type="ARBA" id="ARBA00023015"/>
    </source>
</evidence>
<evidence type="ECO:0000313" key="7">
    <source>
        <dbReference type="EMBL" id="CEA09740.1"/>
    </source>
</evidence>
<keyword evidence="2" id="KW-0238">DNA-binding</keyword>
<dbReference type="InterPro" id="IPR036388">
    <property type="entry name" value="WH-like_DNA-bd_sf"/>
</dbReference>
<dbReference type="PROSITE" id="PS51077">
    <property type="entry name" value="HTH_ICLR"/>
    <property type="match status" value="1"/>
</dbReference>
<dbReference type="PROSITE" id="PS51078">
    <property type="entry name" value="ICLR_ED"/>
    <property type="match status" value="1"/>
</dbReference>
<dbReference type="InterPro" id="IPR014757">
    <property type="entry name" value="Tscrpt_reg_IclR_C"/>
</dbReference>
<feature type="region of interest" description="Disordered" evidence="4">
    <location>
        <begin position="217"/>
        <end position="238"/>
    </location>
</feature>
<sequence length="238" mass="23553">MPETATRTVERALDVLGAVCAAGSTSLADAARAAGLSASTALRLLRTLEGSGFVRRDGDGGWRPGLRLVQLGAQALGHEELVPLAAPALSRLVAETGESAYLAVPGPVAGEAVYLAVHEGTRSVRHTSWVGRSLPLAGTAAGAALGGQLGEGGYAVADSAVEEDVTAVAAPVTAGSGSHARIVAALSVVAPSYRTDAARTAELGRLVADAAAGVLAVPPPQNAPAADARPAGPPVPAR</sequence>
<dbReference type="PATRIC" id="fig|1461584.3.peg.3086"/>
<evidence type="ECO:0000256" key="4">
    <source>
        <dbReference type="SAM" id="MobiDB-lite"/>
    </source>
</evidence>
<dbReference type="Gene3D" id="3.30.450.40">
    <property type="match status" value="2"/>
</dbReference>
<proteinExistence type="predicted"/>
<organism evidence="7">
    <name type="scientific">Arthrobacter saudimassiliensis</name>
    <dbReference type="NCBI Taxonomy" id="1461584"/>
    <lineage>
        <taxon>Bacteria</taxon>
        <taxon>Bacillati</taxon>
        <taxon>Actinomycetota</taxon>
        <taxon>Actinomycetes</taxon>
        <taxon>Micrococcales</taxon>
        <taxon>Micrococcaceae</taxon>
        <taxon>Arthrobacter</taxon>
    </lineage>
</organism>
<reference evidence="7" key="1">
    <citation type="submission" date="2014-07" db="EMBL/GenBank/DDBJ databases">
        <authorList>
            <person name="Urmite Genomes Urmite Genomes"/>
        </authorList>
    </citation>
    <scope>NUCLEOTIDE SEQUENCE</scope>
    <source>
        <strain evidence="7">11W110_air</strain>
    </source>
</reference>
<feature type="domain" description="HTH iclR-type" evidence="5">
    <location>
        <begin position="6"/>
        <end position="66"/>
    </location>
</feature>
<dbReference type="PANTHER" id="PTHR30136:SF24">
    <property type="entry name" value="HTH-TYPE TRANSCRIPTIONAL REPRESSOR ALLR"/>
    <property type="match status" value="1"/>
</dbReference>
<dbReference type="PANTHER" id="PTHR30136">
    <property type="entry name" value="HELIX-TURN-HELIX TRANSCRIPTIONAL REGULATOR, ICLR FAMILY"/>
    <property type="match status" value="1"/>
</dbReference>
<dbReference type="EMBL" id="LN483072">
    <property type="protein sequence ID" value="CEA09740.1"/>
    <property type="molecule type" value="Genomic_DNA"/>
</dbReference>
<evidence type="ECO:0000256" key="2">
    <source>
        <dbReference type="ARBA" id="ARBA00023125"/>
    </source>
</evidence>
<keyword evidence="3" id="KW-0804">Transcription</keyword>
<keyword evidence="1" id="KW-0805">Transcription regulation</keyword>
<dbReference type="GO" id="GO:0045892">
    <property type="term" value="P:negative regulation of DNA-templated transcription"/>
    <property type="evidence" value="ECO:0007669"/>
    <property type="project" value="TreeGrafter"/>
</dbReference>
<evidence type="ECO:0000259" key="6">
    <source>
        <dbReference type="PROSITE" id="PS51078"/>
    </source>
</evidence>
<dbReference type="InterPro" id="IPR005471">
    <property type="entry name" value="Tscrpt_reg_IclR_N"/>
</dbReference>
<dbReference type="InterPro" id="IPR050707">
    <property type="entry name" value="HTH_MetabolicPath_Reg"/>
</dbReference>
<dbReference type="SUPFAM" id="SSF55781">
    <property type="entry name" value="GAF domain-like"/>
    <property type="match status" value="1"/>
</dbReference>
<dbReference type="GO" id="GO:0003677">
    <property type="term" value="F:DNA binding"/>
    <property type="evidence" value="ECO:0007669"/>
    <property type="project" value="UniProtKB-KW"/>
</dbReference>
<dbReference type="InterPro" id="IPR029016">
    <property type="entry name" value="GAF-like_dom_sf"/>
</dbReference>
<dbReference type="Gene3D" id="1.10.10.10">
    <property type="entry name" value="Winged helix-like DNA-binding domain superfamily/Winged helix DNA-binding domain"/>
    <property type="match status" value="1"/>
</dbReference>
<dbReference type="GO" id="GO:0003700">
    <property type="term" value="F:DNA-binding transcription factor activity"/>
    <property type="evidence" value="ECO:0007669"/>
    <property type="project" value="TreeGrafter"/>
</dbReference>
<dbReference type="Pfam" id="PF01614">
    <property type="entry name" value="IclR_C"/>
    <property type="match status" value="2"/>
</dbReference>
<evidence type="ECO:0000256" key="3">
    <source>
        <dbReference type="ARBA" id="ARBA00023163"/>
    </source>
</evidence>
<dbReference type="InterPro" id="IPR036390">
    <property type="entry name" value="WH_DNA-bd_sf"/>
</dbReference>
<feature type="domain" description="IclR-ED" evidence="6">
    <location>
        <begin position="67"/>
        <end position="238"/>
    </location>
</feature>
<dbReference type="Pfam" id="PF09339">
    <property type="entry name" value="HTH_IclR"/>
    <property type="match status" value="1"/>
</dbReference>
<dbReference type="SMART" id="SM00346">
    <property type="entry name" value="HTH_ICLR"/>
    <property type="match status" value="1"/>
</dbReference>
<gene>
    <name evidence="7" type="primary">iclR_3</name>
    <name evidence="7" type="ORF">BN1051_03112</name>
</gene>
<protein>
    <submittedName>
        <fullName evidence="7">Acetate operon repressor</fullName>
    </submittedName>
</protein>
<evidence type="ECO:0000259" key="5">
    <source>
        <dbReference type="PROSITE" id="PS51077"/>
    </source>
</evidence>